<organism evidence="2 3">
    <name type="scientific">Willisornis vidua</name>
    <name type="common">Xingu scale-backed antbird</name>
    <dbReference type="NCBI Taxonomy" id="1566151"/>
    <lineage>
        <taxon>Eukaryota</taxon>
        <taxon>Metazoa</taxon>
        <taxon>Chordata</taxon>
        <taxon>Craniata</taxon>
        <taxon>Vertebrata</taxon>
        <taxon>Euteleostomi</taxon>
        <taxon>Archelosauria</taxon>
        <taxon>Archosauria</taxon>
        <taxon>Dinosauria</taxon>
        <taxon>Saurischia</taxon>
        <taxon>Theropoda</taxon>
        <taxon>Coelurosauria</taxon>
        <taxon>Aves</taxon>
        <taxon>Neognathae</taxon>
        <taxon>Neoaves</taxon>
        <taxon>Telluraves</taxon>
        <taxon>Australaves</taxon>
        <taxon>Passeriformes</taxon>
        <taxon>Thamnophilidae</taxon>
        <taxon>Willisornis</taxon>
    </lineage>
</organism>
<name>A0ABQ9DDK3_9PASS</name>
<keyword evidence="3" id="KW-1185">Reference proteome</keyword>
<evidence type="ECO:0000313" key="2">
    <source>
        <dbReference type="EMBL" id="KAJ7419845.1"/>
    </source>
</evidence>
<reference evidence="2" key="1">
    <citation type="submission" date="2019-10" db="EMBL/GenBank/DDBJ databases">
        <authorList>
            <person name="Soares A.E.R."/>
            <person name="Aleixo A."/>
            <person name="Schneider P."/>
            <person name="Miyaki C.Y."/>
            <person name="Schneider M.P."/>
            <person name="Mello C."/>
            <person name="Vasconcelos A.T.R."/>
        </authorList>
    </citation>
    <scope>NUCLEOTIDE SEQUENCE</scope>
    <source>
        <tissue evidence="2">Muscle</tissue>
    </source>
</reference>
<feature type="chain" id="PRO_5045317636" description="Secreted protein" evidence="1">
    <location>
        <begin position="27"/>
        <end position="110"/>
    </location>
</feature>
<sequence length="110" mass="12022">MLSGVRRRSSFSLALVSLPSALAVLAMESSHLQTAERVKYCQRYGIQPDFTMLLLKQAIPRLLSSLLVQIRFAVPPVTPACLGAVIEMISLELQLEDESETSTCACIPNS</sequence>
<dbReference type="Proteomes" id="UP001145742">
    <property type="component" value="Unassembled WGS sequence"/>
</dbReference>
<feature type="signal peptide" evidence="1">
    <location>
        <begin position="1"/>
        <end position="26"/>
    </location>
</feature>
<dbReference type="EMBL" id="WHWB01033440">
    <property type="protein sequence ID" value="KAJ7419845.1"/>
    <property type="molecule type" value="Genomic_DNA"/>
</dbReference>
<accession>A0ABQ9DDK3</accession>
<evidence type="ECO:0000313" key="3">
    <source>
        <dbReference type="Proteomes" id="UP001145742"/>
    </source>
</evidence>
<proteinExistence type="predicted"/>
<evidence type="ECO:0000256" key="1">
    <source>
        <dbReference type="SAM" id="SignalP"/>
    </source>
</evidence>
<evidence type="ECO:0008006" key="4">
    <source>
        <dbReference type="Google" id="ProtNLM"/>
    </source>
</evidence>
<gene>
    <name evidence="2" type="ORF">WISP_51848</name>
</gene>
<keyword evidence="1" id="KW-0732">Signal</keyword>
<protein>
    <recommendedName>
        <fullName evidence="4">Secreted protein</fullName>
    </recommendedName>
</protein>
<comment type="caution">
    <text evidence="2">The sequence shown here is derived from an EMBL/GenBank/DDBJ whole genome shotgun (WGS) entry which is preliminary data.</text>
</comment>